<dbReference type="Pfam" id="PF00026">
    <property type="entry name" value="Asp"/>
    <property type="match status" value="2"/>
</dbReference>
<gene>
    <name evidence="8" type="ORF">LLEC1_02833</name>
</gene>
<dbReference type="InterPro" id="IPR001969">
    <property type="entry name" value="Aspartic_peptidase_AS"/>
</dbReference>
<evidence type="ECO:0000259" key="7">
    <source>
        <dbReference type="PROSITE" id="PS51767"/>
    </source>
</evidence>
<dbReference type="OMA" id="AYMARIK"/>
<evidence type="ECO:0000256" key="2">
    <source>
        <dbReference type="ARBA" id="ARBA00007447"/>
    </source>
</evidence>
<comment type="subcellular location">
    <subcellularLocation>
        <location evidence="1">Secreted</location>
    </subcellularLocation>
</comment>
<feature type="domain" description="Peptidase A1" evidence="7">
    <location>
        <begin position="256"/>
        <end position="464"/>
    </location>
</feature>
<dbReference type="InterPro" id="IPR001461">
    <property type="entry name" value="Aspartic_peptidase_A1"/>
</dbReference>
<sequence length="464" mass="47559">MYTKALSTVFLLLELVSLATARPHVEKRSFKVERVRNDGYTGRNGPRALAKVYRKYGMPLPDGLVNALEAQDNSEAASFQPTKRRTSKWHSPMEDAGEAVGTENVGVENVSIEEVGAGDADAEDAGTEGAGTTLDGILGTLFGNGNGNAAGNGANNEGGNRAGKGAGNAAGNGANNEGGNRAGKGAGNAAGNGANNEGGGKTNGGKTNGGKVNGGRNGNNSTSDPNQDVIAALARARKGNFTGVVQTIPEKNDVEYLSQVKIGGQPIPLDFDTGSSDLWVFNTKLPATATANRQVYDPDTSDTFKMIQGAKFTIRYGDGSGAEGVVGTDVVDVGGAVAPKQAVELATTVTDTFVQDTNNGGLLGLAFGSINAVKPEKQKTQQMGGVVVPCEAQLPDLDLDIGGAYMARIKGKDINFAPVGDGTCFGGLQASPVGGLAVYGDIMFKSQFVVFHGGNNSLGMANHV</sequence>
<feature type="signal peptide" evidence="6">
    <location>
        <begin position="1"/>
        <end position="21"/>
    </location>
</feature>
<dbReference type="GO" id="GO:0006508">
    <property type="term" value="P:proteolysis"/>
    <property type="evidence" value="ECO:0007669"/>
    <property type="project" value="InterPro"/>
</dbReference>
<dbReference type="PROSITE" id="PS51767">
    <property type="entry name" value="PEPTIDASE_A1"/>
    <property type="match status" value="1"/>
</dbReference>
<feature type="compositionally biased region" description="Gly residues" evidence="5">
    <location>
        <begin position="180"/>
        <end position="217"/>
    </location>
</feature>
<dbReference type="EMBL" id="LUKN01004635">
    <property type="protein sequence ID" value="OAQ95725.1"/>
    <property type="molecule type" value="Genomic_DNA"/>
</dbReference>
<dbReference type="OrthoDB" id="2747330at2759"/>
<dbReference type="PANTHER" id="PTHR47966">
    <property type="entry name" value="BETA-SITE APP-CLEAVING ENZYME, ISOFORM A-RELATED"/>
    <property type="match status" value="1"/>
</dbReference>
<name>A0A179HYW6_CORDF</name>
<dbReference type="InterPro" id="IPR021109">
    <property type="entry name" value="Peptidase_aspartic_dom_sf"/>
</dbReference>
<feature type="region of interest" description="Disordered" evidence="5">
    <location>
        <begin position="165"/>
        <end position="226"/>
    </location>
</feature>
<feature type="region of interest" description="Disordered" evidence="5">
    <location>
        <begin position="74"/>
        <end position="94"/>
    </location>
</feature>
<keyword evidence="4" id="KW-0378">Hydrolase</keyword>
<accession>A0A179HYW6</accession>
<evidence type="ECO:0000256" key="6">
    <source>
        <dbReference type="SAM" id="SignalP"/>
    </source>
</evidence>
<dbReference type="Proteomes" id="UP000243081">
    <property type="component" value="Unassembled WGS sequence"/>
</dbReference>
<protein>
    <recommendedName>
        <fullName evidence="7">Peptidase A1 domain-containing protein</fullName>
    </recommendedName>
</protein>
<evidence type="ECO:0000256" key="3">
    <source>
        <dbReference type="ARBA" id="ARBA00022525"/>
    </source>
</evidence>
<dbReference type="GO" id="GO:0004190">
    <property type="term" value="F:aspartic-type endopeptidase activity"/>
    <property type="evidence" value="ECO:0007669"/>
    <property type="project" value="UniProtKB-KW"/>
</dbReference>
<keyword evidence="9" id="KW-1185">Reference proteome</keyword>
<keyword evidence="4" id="KW-0064">Aspartyl protease</keyword>
<dbReference type="PROSITE" id="PS00141">
    <property type="entry name" value="ASP_PROTEASE"/>
    <property type="match status" value="1"/>
</dbReference>
<dbReference type="SUPFAM" id="SSF50630">
    <property type="entry name" value="Acid proteases"/>
    <property type="match status" value="1"/>
</dbReference>
<keyword evidence="4" id="KW-0645">Protease</keyword>
<dbReference type="Gene3D" id="2.40.70.10">
    <property type="entry name" value="Acid Proteases"/>
    <property type="match status" value="2"/>
</dbReference>
<feature type="chain" id="PRO_5008103980" description="Peptidase A1 domain-containing protein" evidence="6">
    <location>
        <begin position="22"/>
        <end position="464"/>
    </location>
</feature>
<dbReference type="GO" id="GO:0005576">
    <property type="term" value="C:extracellular region"/>
    <property type="evidence" value="ECO:0007669"/>
    <property type="project" value="UniProtKB-SubCell"/>
</dbReference>
<evidence type="ECO:0000313" key="8">
    <source>
        <dbReference type="EMBL" id="OAQ95725.1"/>
    </source>
</evidence>
<evidence type="ECO:0000256" key="1">
    <source>
        <dbReference type="ARBA" id="ARBA00004613"/>
    </source>
</evidence>
<dbReference type="InterPro" id="IPR033121">
    <property type="entry name" value="PEPTIDASE_A1"/>
</dbReference>
<dbReference type="AlphaFoldDB" id="A0A179HYW6"/>
<keyword evidence="6" id="KW-0732">Signal</keyword>
<organism evidence="8 9">
    <name type="scientific">Cordyceps confragosa</name>
    <name type="common">Lecanicillium lecanii</name>
    <dbReference type="NCBI Taxonomy" id="2714763"/>
    <lineage>
        <taxon>Eukaryota</taxon>
        <taxon>Fungi</taxon>
        <taxon>Dikarya</taxon>
        <taxon>Ascomycota</taxon>
        <taxon>Pezizomycotina</taxon>
        <taxon>Sordariomycetes</taxon>
        <taxon>Hypocreomycetidae</taxon>
        <taxon>Hypocreales</taxon>
        <taxon>Cordycipitaceae</taxon>
        <taxon>Akanthomyces</taxon>
    </lineage>
</organism>
<dbReference type="PANTHER" id="PTHR47966:SF23">
    <property type="entry name" value="ASPARTIC ENDOPEPTIDASE, PUTATIVE (AFU_ORTHOLOGUE AFUA_2G15950)-RELATED"/>
    <property type="match status" value="1"/>
</dbReference>
<comment type="caution">
    <text evidence="8">The sequence shown here is derived from an EMBL/GenBank/DDBJ whole genome shotgun (WGS) entry which is preliminary data.</text>
</comment>
<evidence type="ECO:0000313" key="9">
    <source>
        <dbReference type="Proteomes" id="UP000243081"/>
    </source>
</evidence>
<comment type="similarity">
    <text evidence="2">Belongs to the peptidase A1 family.</text>
</comment>
<reference evidence="8 9" key="1">
    <citation type="submission" date="2016-03" db="EMBL/GenBank/DDBJ databases">
        <title>Fine-scale spatial genetic structure of a fungal parasite of coffee scale insects.</title>
        <authorList>
            <person name="Jackson D."/>
            <person name="Zemenick K.A."/>
            <person name="Malloure B."/>
            <person name="Quandt C.A."/>
            <person name="James T.Y."/>
        </authorList>
    </citation>
    <scope>NUCLEOTIDE SEQUENCE [LARGE SCALE GENOMIC DNA]</scope>
    <source>
        <strain evidence="8 9">UM487</strain>
    </source>
</reference>
<evidence type="ECO:0000256" key="5">
    <source>
        <dbReference type="SAM" id="MobiDB-lite"/>
    </source>
</evidence>
<keyword evidence="3" id="KW-0964">Secreted</keyword>
<evidence type="ECO:0000256" key="4">
    <source>
        <dbReference type="ARBA" id="ARBA00022750"/>
    </source>
</evidence>
<proteinExistence type="inferred from homology"/>